<dbReference type="PANTHER" id="PTHR10272">
    <property type="entry name" value="PLATELET-ACTIVATING FACTOR ACETYLHYDROLASE"/>
    <property type="match status" value="1"/>
</dbReference>
<dbReference type="InterPro" id="IPR006311">
    <property type="entry name" value="TAT_signal"/>
</dbReference>
<dbReference type="PANTHER" id="PTHR10272:SF0">
    <property type="entry name" value="PLATELET-ACTIVATING FACTOR ACETYLHYDROLASE"/>
    <property type="match status" value="1"/>
</dbReference>
<dbReference type="GO" id="GO:0003847">
    <property type="term" value="F:1-alkyl-2-acetylglycerophosphocholine esterase activity"/>
    <property type="evidence" value="ECO:0007669"/>
    <property type="project" value="TreeGrafter"/>
</dbReference>
<keyword evidence="4" id="KW-0732">Signal</keyword>
<keyword evidence="2" id="KW-0442">Lipid degradation</keyword>
<gene>
    <name evidence="5" type="ORF">BJY22_003330</name>
</gene>
<keyword evidence="1 5" id="KW-0378">Hydrolase</keyword>
<evidence type="ECO:0000256" key="4">
    <source>
        <dbReference type="SAM" id="SignalP"/>
    </source>
</evidence>
<name>A0A7X5VAN4_9ACTN</name>
<dbReference type="InterPro" id="IPR029058">
    <property type="entry name" value="AB_hydrolase_fold"/>
</dbReference>
<dbReference type="EMBL" id="JAASRO010000001">
    <property type="protein sequence ID" value="NIK57613.1"/>
    <property type="molecule type" value="Genomic_DNA"/>
</dbReference>
<dbReference type="SUPFAM" id="SSF53474">
    <property type="entry name" value="alpha/beta-Hydrolases"/>
    <property type="match status" value="1"/>
</dbReference>
<dbReference type="AlphaFoldDB" id="A0A7X5VAN4"/>
<dbReference type="PROSITE" id="PS51318">
    <property type="entry name" value="TAT"/>
    <property type="match status" value="1"/>
</dbReference>
<accession>A0A7X5VAN4</accession>
<evidence type="ECO:0000256" key="3">
    <source>
        <dbReference type="ARBA" id="ARBA00023098"/>
    </source>
</evidence>
<comment type="caution">
    <text evidence="5">The sequence shown here is derived from an EMBL/GenBank/DDBJ whole genome shotgun (WGS) entry which is preliminary data.</text>
</comment>
<evidence type="ECO:0000313" key="6">
    <source>
        <dbReference type="Proteomes" id="UP000555407"/>
    </source>
</evidence>
<keyword evidence="3" id="KW-0443">Lipid metabolism</keyword>
<evidence type="ECO:0000256" key="2">
    <source>
        <dbReference type="ARBA" id="ARBA00022963"/>
    </source>
</evidence>
<feature type="chain" id="PRO_5031034587" evidence="4">
    <location>
        <begin position="27"/>
        <end position="368"/>
    </location>
</feature>
<sequence length="368" mass="39455">MRRRTFLTATATATAASALSAQTAAAASDLTLRLPAPTGPWSVGTTTRALVDPTRSDPWNGAPTREIALTVFYPAPVVRGYQRAPHLAPAAAEVFKGLDAGVLHPELPASGVNWAATLTHSYVDAPALPRRRPTLLYSPGGADPRTIGTSVAEDLASHGYVVVTIDHPGEASEVVFPDGRLRVIEISPDVQTDPVRSRLMMNTRFADMRFVLDHLSEVHDQIDLRRVCVYGHSAGGATAAVSLEHALVRAAANLEGYLDALDGELYPIAQHGTQKPLLLAGTDGFRDARFDRTWSALMSHGGPVRRVELSDANHWIWTDYAAFAPQLQSAGLMTAAARAHLVGASGCGVPAVRRLVRKFFDWSLTFSG</sequence>
<reference evidence="5 6" key="1">
    <citation type="submission" date="2020-03" db="EMBL/GenBank/DDBJ databases">
        <title>Sequencing the genomes of 1000 actinobacteria strains.</title>
        <authorList>
            <person name="Klenk H.-P."/>
        </authorList>
    </citation>
    <scope>NUCLEOTIDE SEQUENCE [LARGE SCALE GENOMIC DNA]</scope>
    <source>
        <strain evidence="5 6">DSM 45490</strain>
    </source>
</reference>
<keyword evidence="6" id="KW-1185">Reference proteome</keyword>
<organism evidence="5 6">
    <name type="scientific">Kribbella shirazensis</name>
    <dbReference type="NCBI Taxonomy" id="1105143"/>
    <lineage>
        <taxon>Bacteria</taxon>
        <taxon>Bacillati</taxon>
        <taxon>Actinomycetota</taxon>
        <taxon>Actinomycetes</taxon>
        <taxon>Propionibacteriales</taxon>
        <taxon>Kribbellaceae</taxon>
        <taxon>Kribbella</taxon>
    </lineage>
</organism>
<evidence type="ECO:0000256" key="1">
    <source>
        <dbReference type="ARBA" id="ARBA00022801"/>
    </source>
</evidence>
<protein>
    <submittedName>
        <fullName evidence="5">Dienelactone hydrolase</fullName>
    </submittedName>
</protein>
<feature type="signal peptide" evidence="4">
    <location>
        <begin position="1"/>
        <end position="26"/>
    </location>
</feature>
<dbReference type="RefSeq" id="WP_202891141.1">
    <property type="nucleotide sequence ID" value="NZ_JAASRO010000001.1"/>
</dbReference>
<dbReference type="GO" id="GO:0016042">
    <property type="term" value="P:lipid catabolic process"/>
    <property type="evidence" value="ECO:0007669"/>
    <property type="project" value="UniProtKB-KW"/>
</dbReference>
<proteinExistence type="predicted"/>
<dbReference type="Pfam" id="PF03403">
    <property type="entry name" value="PAF-AH_p_II"/>
    <property type="match status" value="1"/>
</dbReference>
<dbReference type="Gene3D" id="3.40.50.1820">
    <property type="entry name" value="alpha/beta hydrolase"/>
    <property type="match status" value="1"/>
</dbReference>
<dbReference type="Proteomes" id="UP000555407">
    <property type="component" value="Unassembled WGS sequence"/>
</dbReference>
<evidence type="ECO:0000313" key="5">
    <source>
        <dbReference type="EMBL" id="NIK57613.1"/>
    </source>
</evidence>